<evidence type="ECO:0000313" key="1">
    <source>
        <dbReference type="EMBL" id="MDR9895412.1"/>
    </source>
</evidence>
<organism evidence="1 2">
    <name type="scientific">Aetokthonos hydrillicola Thurmond2011</name>
    <dbReference type="NCBI Taxonomy" id="2712845"/>
    <lineage>
        <taxon>Bacteria</taxon>
        <taxon>Bacillati</taxon>
        <taxon>Cyanobacteriota</taxon>
        <taxon>Cyanophyceae</taxon>
        <taxon>Nostocales</taxon>
        <taxon>Hapalosiphonaceae</taxon>
        <taxon>Aetokthonos</taxon>
    </lineage>
</organism>
<dbReference type="RefSeq" id="WP_208343944.1">
    <property type="nucleotide sequence ID" value="NZ_CAWQFN010000422.1"/>
</dbReference>
<sequence length="60" mass="6768">MSFGVEQFYQKFVHKAGAIAFCGHRSAIAFSLVINHPFIDAKKQTPAKIICILPENWESM</sequence>
<dbReference type="AlphaFoldDB" id="A0AAP5M962"/>
<reference evidence="2" key="1">
    <citation type="journal article" date="2021" name="Science">
        <title>Hunting the eagle killer: A cyanobacterial neurotoxin causes vacuolar myelinopathy.</title>
        <authorList>
            <person name="Breinlinger S."/>
            <person name="Phillips T.J."/>
            <person name="Haram B.N."/>
            <person name="Mares J."/>
            <person name="Martinez Yerena J.A."/>
            <person name="Hrouzek P."/>
            <person name="Sobotka R."/>
            <person name="Henderson W.M."/>
            <person name="Schmieder P."/>
            <person name="Williams S.M."/>
            <person name="Lauderdale J.D."/>
            <person name="Wilde H.D."/>
            <person name="Gerrin W."/>
            <person name="Kust A."/>
            <person name="Washington J.W."/>
            <person name="Wagner C."/>
            <person name="Geier B."/>
            <person name="Liebeke M."/>
            <person name="Enke H."/>
            <person name="Niedermeyer T.H.J."/>
            <person name="Wilde S.B."/>
        </authorList>
    </citation>
    <scope>NUCLEOTIDE SEQUENCE [LARGE SCALE GENOMIC DNA]</scope>
    <source>
        <strain evidence="2">Thurmond2011</strain>
    </source>
</reference>
<accession>A0AAP5M962</accession>
<dbReference type="EMBL" id="JAALHA020000004">
    <property type="protein sequence ID" value="MDR9895412.1"/>
    <property type="molecule type" value="Genomic_DNA"/>
</dbReference>
<keyword evidence="2" id="KW-1185">Reference proteome</keyword>
<protein>
    <submittedName>
        <fullName evidence="1">Uncharacterized protein</fullName>
    </submittedName>
</protein>
<proteinExistence type="predicted"/>
<comment type="caution">
    <text evidence="1">The sequence shown here is derived from an EMBL/GenBank/DDBJ whole genome shotgun (WGS) entry which is preliminary data.</text>
</comment>
<gene>
    <name evidence="1" type="ORF">G7B40_012655</name>
</gene>
<name>A0AAP5M962_9CYAN</name>
<dbReference type="Proteomes" id="UP000667802">
    <property type="component" value="Unassembled WGS sequence"/>
</dbReference>
<evidence type="ECO:0000313" key="2">
    <source>
        <dbReference type="Proteomes" id="UP000667802"/>
    </source>
</evidence>